<protein>
    <submittedName>
        <fullName evidence="3">ABC transporter substrate-binding protein</fullName>
    </submittedName>
</protein>
<feature type="chain" id="PRO_5045313729" evidence="2">
    <location>
        <begin position="24"/>
        <end position="396"/>
    </location>
</feature>
<dbReference type="CDD" id="cd13588">
    <property type="entry name" value="PBP2_polyamine_1"/>
    <property type="match status" value="1"/>
</dbReference>
<keyword evidence="1 2" id="KW-0732">Signal</keyword>
<reference evidence="4" key="1">
    <citation type="journal article" date="2019" name="Int. J. Syst. Evol. Microbiol.">
        <title>The Global Catalogue of Microorganisms (GCM) 10K type strain sequencing project: providing services to taxonomists for standard genome sequencing and annotation.</title>
        <authorList>
            <consortium name="The Broad Institute Genomics Platform"/>
            <consortium name="The Broad Institute Genome Sequencing Center for Infectious Disease"/>
            <person name="Wu L."/>
            <person name="Ma J."/>
        </authorList>
    </citation>
    <scope>NUCLEOTIDE SEQUENCE [LARGE SCALE GENOMIC DNA]</scope>
    <source>
        <strain evidence="4">JCM 16898</strain>
    </source>
</reference>
<sequence>MLAGLCGVSLLLAACGTSGSDSATGSAPGAQGFTPPKLAALTQLGQPEGQLNVLAWPGYAENGSNDPKVNWVTPFEQQTGCKVNVKPFGTSDEAVTLMKTGQYDVVSASGDASLRLVASGDVEPVNTALVPNYNDVYPFLKNKSWNSVNNVAYGVPHGWGANVLTWRTDKVSPEPKSWSPMFDQNSPYKGKVIAYDSPIYIADAAVYLMAHQPDLGIKNPYALDDKQFNAAVDLLKKQRPLVEEYWSDYLKETQSLKSGDGTIGTAWQVTVNLAKSEGAPLQSAVPSEGATGWSDTWMVSAKSQHKTCAYKWMDYIISPKVNAQVAEYFGEAPANSKACAEFTDKSLCDTYHANDAAYAAKIQYWTTPIPQCLDGRTDVKCKDYGDWTRAWTEIKG</sequence>
<dbReference type="Pfam" id="PF13416">
    <property type="entry name" value="SBP_bac_8"/>
    <property type="match status" value="1"/>
</dbReference>
<dbReference type="EMBL" id="BAAAZN010000004">
    <property type="protein sequence ID" value="GAA3541536.1"/>
    <property type="molecule type" value="Genomic_DNA"/>
</dbReference>
<evidence type="ECO:0000256" key="1">
    <source>
        <dbReference type="ARBA" id="ARBA00022729"/>
    </source>
</evidence>
<evidence type="ECO:0000256" key="2">
    <source>
        <dbReference type="SAM" id="SignalP"/>
    </source>
</evidence>
<evidence type="ECO:0000313" key="4">
    <source>
        <dbReference type="Proteomes" id="UP001500689"/>
    </source>
</evidence>
<organism evidence="3 4">
    <name type="scientific">Amycolatopsis ultiminotia</name>
    <dbReference type="NCBI Taxonomy" id="543629"/>
    <lineage>
        <taxon>Bacteria</taxon>
        <taxon>Bacillati</taxon>
        <taxon>Actinomycetota</taxon>
        <taxon>Actinomycetes</taxon>
        <taxon>Pseudonocardiales</taxon>
        <taxon>Pseudonocardiaceae</taxon>
        <taxon>Amycolatopsis</taxon>
    </lineage>
</organism>
<keyword evidence="4" id="KW-1185">Reference proteome</keyword>
<accession>A0ABP6VXZ1</accession>
<dbReference type="Proteomes" id="UP001500689">
    <property type="component" value="Unassembled WGS sequence"/>
</dbReference>
<name>A0ABP6VXZ1_9PSEU</name>
<dbReference type="Gene3D" id="3.40.190.10">
    <property type="entry name" value="Periplasmic binding protein-like II"/>
    <property type="match status" value="2"/>
</dbReference>
<dbReference type="PANTHER" id="PTHR30222:SF18">
    <property type="entry name" value="BIFUNCTIONAL POLYHYDROXYBUTYRATE SYNTHASE _ ABC TRANSPORTER PERIPLASMIC BINDING PROTEIN-RELATED"/>
    <property type="match status" value="1"/>
</dbReference>
<dbReference type="InterPro" id="IPR006059">
    <property type="entry name" value="SBP"/>
</dbReference>
<dbReference type="SUPFAM" id="SSF53850">
    <property type="entry name" value="Periplasmic binding protein-like II"/>
    <property type="match status" value="1"/>
</dbReference>
<dbReference type="PANTHER" id="PTHR30222">
    <property type="entry name" value="SPERMIDINE/PUTRESCINE-BINDING PERIPLASMIC PROTEIN"/>
    <property type="match status" value="1"/>
</dbReference>
<evidence type="ECO:0000313" key="3">
    <source>
        <dbReference type="EMBL" id="GAA3541536.1"/>
    </source>
</evidence>
<feature type="signal peptide" evidence="2">
    <location>
        <begin position="1"/>
        <end position="23"/>
    </location>
</feature>
<proteinExistence type="predicted"/>
<gene>
    <name evidence="3" type="ORF">GCM10022222_26480</name>
</gene>
<comment type="caution">
    <text evidence="3">The sequence shown here is derived from an EMBL/GenBank/DDBJ whole genome shotgun (WGS) entry which is preliminary data.</text>
</comment>